<organism evidence="1">
    <name type="scientific">freshwater metagenome</name>
    <dbReference type="NCBI Taxonomy" id="449393"/>
    <lineage>
        <taxon>unclassified sequences</taxon>
        <taxon>metagenomes</taxon>
        <taxon>ecological metagenomes</taxon>
    </lineage>
</organism>
<dbReference type="AlphaFoldDB" id="A0A6J7KPA4"/>
<gene>
    <name evidence="1" type="ORF">UFOPK3789_01125</name>
</gene>
<dbReference type="InterPro" id="IPR009091">
    <property type="entry name" value="RCC1/BLIP-II"/>
</dbReference>
<dbReference type="Gene3D" id="2.130.10.30">
    <property type="entry name" value="Regulator of chromosome condensation 1/beta-lactamase-inhibitor protein II"/>
    <property type="match status" value="1"/>
</dbReference>
<sequence length="90" mass="8984">MLSYLFRVVRGDGDGWGALTAGVPALSAPAGAVDAQPGAASVRPAISTGDLHSCALLANGTAQCWGDNAYGQLGNNTTAQSWIPVVVSGI</sequence>
<evidence type="ECO:0000313" key="1">
    <source>
        <dbReference type="EMBL" id="CAB4958308.1"/>
    </source>
</evidence>
<dbReference type="Pfam" id="PF13540">
    <property type="entry name" value="RCC1_2"/>
    <property type="match status" value="1"/>
</dbReference>
<dbReference type="SUPFAM" id="SSF50985">
    <property type="entry name" value="RCC1/BLIP-II"/>
    <property type="match status" value="1"/>
</dbReference>
<reference evidence="1" key="1">
    <citation type="submission" date="2020-05" db="EMBL/GenBank/DDBJ databases">
        <authorList>
            <person name="Chiriac C."/>
            <person name="Salcher M."/>
            <person name="Ghai R."/>
            <person name="Kavagutti S V."/>
        </authorList>
    </citation>
    <scope>NUCLEOTIDE SEQUENCE</scope>
</reference>
<proteinExistence type="predicted"/>
<accession>A0A6J7KPA4</accession>
<dbReference type="EMBL" id="CAFBNL010000074">
    <property type="protein sequence ID" value="CAB4958308.1"/>
    <property type="molecule type" value="Genomic_DNA"/>
</dbReference>
<name>A0A6J7KPA4_9ZZZZ</name>
<protein>
    <submittedName>
        <fullName evidence="1">Unannotated protein</fullName>
    </submittedName>
</protein>